<accession>A0A9P7GIW4</accession>
<dbReference type="Gene3D" id="1.10.630.10">
    <property type="entry name" value="Cytochrome P450"/>
    <property type="match status" value="2"/>
</dbReference>
<reference evidence="10" key="2">
    <citation type="submission" date="2021-10" db="EMBL/GenBank/DDBJ databases">
        <title>Phylogenomics reveals ancestral predisposition of the termite-cultivated fungus Termitomyces towards a domesticated lifestyle.</title>
        <authorList>
            <person name="Auxier B."/>
            <person name="Grum-Grzhimaylo A."/>
            <person name="Cardenas M.E."/>
            <person name="Lodge J.D."/>
            <person name="Laessoe T."/>
            <person name="Pedersen O."/>
            <person name="Smith M.E."/>
            <person name="Kuyper T.W."/>
            <person name="Franco-Molano E.A."/>
            <person name="Baroni T.J."/>
            <person name="Aanen D.K."/>
        </authorList>
    </citation>
    <scope>NUCLEOTIDE SEQUENCE</scope>
    <source>
        <strain evidence="10">D49</strain>
    </source>
</reference>
<dbReference type="GO" id="GO:0016705">
    <property type="term" value="F:oxidoreductase activity, acting on paired donors, with incorporation or reduction of molecular oxygen"/>
    <property type="evidence" value="ECO:0007669"/>
    <property type="project" value="InterPro"/>
</dbReference>
<evidence type="ECO:0000256" key="6">
    <source>
        <dbReference type="ARBA" id="ARBA00023004"/>
    </source>
</evidence>
<feature type="signal peptide" evidence="9">
    <location>
        <begin position="1"/>
        <end position="23"/>
    </location>
</feature>
<keyword evidence="9" id="KW-0732">Signal</keyword>
<evidence type="ECO:0000313" key="10">
    <source>
        <dbReference type="EMBL" id="KAG5650135.1"/>
    </source>
</evidence>
<dbReference type="PANTHER" id="PTHR46300:SF7">
    <property type="entry name" value="P450, PUTATIVE (EUROFUNG)-RELATED"/>
    <property type="match status" value="1"/>
</dbReference>
<evidence type="ECO:0000256" key="9">
    <source>
        <dbReference type="SAM" id="SignalP"/>
    </source>
</evidence>
<protein>
    <recommendedName>
        <fullName evidence="12">Cytochrome P450</fullName>
    </recommendedName>
</protein>
<dbReference type="InterPro" id="IPR017972">
    <property type="entry name" value="Cyt_P450_CS"/>
</dbReference>
<evidence type="ECO:0000256" key="7">
    <source>
        <dbReference type="ARBA" id="ARBA00023033"/>
    </source>
</evidence>
<organism evidence="10 11">
    <name type="scientific">Sphagnurus paluster</name>
    <dbReference type="NCBI Taxonomy" id="117069"/>
    <lineage>
        <taxon>Eukaryota</taxon>
        <taxon>Fungi</taxon>
        <taxon>Dikarya</taxon>
        <taxon>Basidiomycota</taxon>
        <taxon>Agaricomycotina</taxon>
        <taxon>Agaricomycetes</taxon>
        <taxon>Agaricomycetidae</taxon>
        <taxon>Agaricales</taxon>
        <taxon>Tricholomatineae</taxon>
        <taxon>Lyophyllaceae</taxon>
        <taxon>Sphagnurus</taxon>
    </lineage>
</organism>
<dbReference type="InterPro" id="IPR050364">
    <property type="entry name" value="Cytochrome_P450_fung"/>
</dbReference>
<evidence type="ECO:0008006" key="12">
    <source>
        <dbReference type="Google" id="ProtNLM"/>
    </source>
</evidence>
<evidence type="ECO:0000256" key="4">
    <source>
        <dbReference type="ARBA" id="ARBA00022723"/>
    </source>
</evidence>
<comment type="cofactor">
    <cofactor evidence="1">
        <name>heme</name>
        <dbReference type="ChEBI" id="CHEBI:30413"/>
    </cofactor>
</comment>
<dbReference type="InterPro" id="IPR036396">
    <property type="entry name" value="Cyt_P450_sf"/>
</dbReference>
<dbReference type="GO" id="GO:0020037">
    <property type="term" value="F:heme binding"/>
    <property type="evidence" value="ECO:0007669"/>
    <property type="project" value="InterPro"/>
</dbReference>
<reference evidence="10" key="1">
    <citation type="submission" date="2021-02" db="EMBL/GenBank/DDBJ databases">
        <authorList>
            <person name="Nieuwenhuis M."/>
            <person name="Van De Peppel L.J.J."/>
        </authorList>
    </citation>
    <scope>NUCLEOTIDE SEQUENCE</scope>
    <source>
        <strain evidence="10">D49</strain>
    </source>
</reference>
<evidence type="ECO:0000256" key="3">
    <source>
        <dbReference type="ARBA" id="ARBA00022617"/>
    </source>
</evidence>
<proteinExistence type="inferred from homology"/>
<name>A0A9P7GIW4_9AGAR</name>
<dbReference type="EMBL" id="JABCKI010000543">
    <property type="protein sequence ID" value="KAG5650135.1"/>
    <property type="molecule type" value="Genomic_DNA"/>
</dbReference>
<evidence type="ECO:0000256" key="8">
    <source>
        <dbReference type="RuleBase" id="RU000461"/>
    </source>
</evidence>
<dbReference type="CDD" id="cd11065">
    <property type="entry name" value="CYP64-like"/>
    <property type="match status" value="1"/>
</dbReference>
<dbReference type="SUPFAM" id="SSF48264">
    <property type="entry name" value="Cytochrome P450"/>
    <property type="match status" value="1"/>
</dbReference>
<dbReference type="Proteomes" id="UP000717328">
    <property type="component" value="Unassembled WGS sequence"/>
</dbReference>
<keyword evidence="11" id="KW-1185">Reference proteome</keyword>
<evidence type="ECO:0000256" key="2">
    <source>
        <dbReference type="ARBA" id="ARBA00010617"/>
    </source>
</evidence>
<keyword evidence="6 8" id="KW-0408">Iron</keyword>
<dbReference type="Pfam" id="PF00067">
    <property type="entry name" value="p450"/>
    <property type="match status" value="3"/>
</dbReference>
<dbReference type="AlphaFoldDB" id="A0A9P7GIW4"/>
<comment type="similarity">
    <text evidence="2 8">Belongs to the cytochrome P450 family.</text>
</comment>
<gene>
    <name evidence="10" type="ORF">H0H81_000558</name>
</gene>
<keyword evidence="7 8" id="KW-0503">Monooxygenase</keyword>
<evidence type="ECO:0000256" key="1">
    <source>
        <dbReference type="ARBA" id="ARBA00001971"/>
    </source>
</evidence>
<dbReference type="PROSITE" id="PS00086">
    <property type="entry name" value="CYTOCHROME_P450"/>
    <property type="match status" value="1"/>
</dbReference>
<dbReference type="InterPro" id="IPR001128">
    <property type="entry name" value="Cyt_P450"/>
</dbReference>
<evidence type="ECO:0000256" key="5">
    <source>
        <dbReference type="ARBA" id="ARBA00023002"/>
    </source>
</evidence>
<dbReference type="PANTHER" id="PTHR46300">
    <property type="entry name" value="P450, PUTATIVE (EUROFUNG)-RELATED-RELATED"/>
    <property type="match status" value="1"/>
</dbReference>
<dbReference type="GO" id="GO:0005506">
    <property type="term" value="F:iron ion binding"/>
    <property type="evidence" value="ECO:0007669"/>
    <property type="project" value="InterPro"/>
</dbReference>
<dbReference type="OrthoDB" id="2789670at2759"/>
<comment type="caution">
    <text evidence="10">The sequence shown here is derived from an EMBL/GenBank/DDBJ whole genome shotgun (WGS) entry which is preliminary data.</text>
</comment>
<feature type="chain" id="PRO_5040302018" description="Cytochrome P450" evidence="9">
    <location>
        <begin position="24"/>
        <end position="496"/>
    </location>
</feature>
<keyword evidence="3 8" id="KW-0349">Heme</keyword>
<keyword evidence="5 8" id="KW-0560">Oxidoreductase</keyword>
<keyword evidence="4 8" id="KW-0479">Metal-binding</keyword>
<evidence type="ECO:0000313" key="11">
    <source>
        <dbReference type="Proteomes" id="UP000717328"/>
    </source>
</evidence>
<sequence>MEAGMAVSCALVLYLCLKRYSSAPRRPLPPGPKKLPIIGNMLQMPAKFEWVTYHKWSEELGSDIIHLDVAGTSIVVLDSEEAAIELLDRRSSIYSSRARMPMINELMGFDYNFAFIPYGNEWREHRRLMSRYLRATETVNFQPHEEKATHGLLRRLLDEPENFIDHIRHMAGETIISVAYGLRVQDKDDPYIIAAERGVAPLLVAAVPGTFLVDALPILKYVPDWMPFAGFKRKAKEWRRWAMVMVNMPFESVQRAIPEVFNKARKEIDSVIGTGNLPSFNDQHSLPYITAITKEALRWKDVLPIGVPHFIETEDEFNPDRFMKDGKLDPDAKDPASIAFGFGRRICPGRHMAFSAVWITMASIIATFDISKAVDNDGRIIEPSLDITPIYNRHMCDVISNVDIPIKRPERPRTSEHQIPVPIPTCPPIQKPILKSIQITYPNPRRCQYCIYMDDMDISTCALHAEGLTWSCAASRERKDVELRVIRYLGTDDAGI</sequence>
<dbReference type="GO" id="GO:0004497">
    <property type="term" value="F:monooxygenase activity"/>
    <property type="evidence" value="ECO:0007669"/>
    <property type="project" value="UniProtKB-KW"/>
</dbReference>